<name>A0ABP9U0N7_9RICK</name>
<dbReference type="InterPro" id="IPR029060">
    <property type="entry name" value="PIN-like_dom_sf"/>
</dbReference>
<keyword evidence="2" id="KW-1185">Reference proteome</keyword>
<accession>A0ABP9U0N7</accession>
<organism evidence="1 2">
    <name type="scientific">Candidatus Rickettsia kedanie</name>
    <dbReference type="NCBI Taxonomy" id="3115352"/>
    <lineage>
        <taxon>Bacteria</taxon>
        <taxon>Pseudomonadati</taxon>
        <taxon>Pseudomonadota</taxon>
        <taxon>Alphaproteobacteria</taxon>
        <taxon>Rickettsiales</taxon>
        <taxon>Rickettsiaceae</taxon>
        <taxon>Rickettsieae</taxon>
        <taxon>Rickettsia</taxon>
        <taxon>spotted fever group</taxon>
    </lineage>
</organism>
<gene>
    <name evidence="1" type="ORF">KNCP2_11030</name>
</gene>
<comment type="caution">
    <text evidence="1">The sequence shown here is derived from an EMBL/GenBank/DDBJ whole genome shotgun (WGS) entry which is preliminary data.</text>
</comment>
<evidence type="ECO:0000313" key="1">
    <source>
        <dbReference type="EMBL" id="GAA5252815.1"/>
    </source>
</evidence>
<proteinExistence type="predicted"/>
<dbReference type="SUPFAM" id="SSF88723">
    <property type="entry name" value="PIN domain-like"/>
    <property type="match status" value="1"/>
</dbReference>
<sequence>MKLLKVLMIRIDTNILIRYLIGDDKVQSITAIELIERYFGQKNSIFINNIVIC</sequence>
<dbReference type="EMBL" id="BAABMM010000040">
    <property type="protein sequence ID" value="GAA5252815.1"/>
    <property type="molecule type" value="Genomic_DNA"/>
</dbReference>
<evidence type="ECO:0008006" key="3">
    <source>
        <dbReference type="Google" id="ProtNLM"/>
    </source>
</evidence>
<reference evidence="1 2" key="1">
    <citation type="journal article" date="2024" name="Microbiol. Immunol.">
        <title>Discovery of a novel spotted fever group Rickettsia, 'Candidatus Rickettsia kedanie,' in unfed larval chigger mites, Leptotrombidium scutellare.</title>
        <authorList>
            <person name="Ogawa M."/>
            <person name="Matsutani M."/>
            <person name="Katayama T."/>
            <person name="Takada N."/>
            <person name="Noda S."/>
            <person name="Takahashi M."/>
            <person name="Kageyama D."/>
            <person name="Hanaoka N."/>
            <person name="Ebihara H."/>
        </authorList>
    </citation>
    <scope>NUCLEOTIDE SEQUENCE [LARGE SCALE GENOMIC DNA]</scope>
    <source>
        <strain evidence="1 2">KNCP2-13</strain>
    </source>
</reference>
<dbReference type="Proteomes" id="UP001628124">
    <property type="component" value="Unassembled WGS sequence"/>
</dbReference>
<evidence type="ECO:0000313" key="2">
    <source>
        <dbReference type="Proteomes" id="UP001628124"/>
    </source>
</evidence>
<protein>
    <recommendedName>
        <fullName evidence="3">PIN domain-containing protein</fullName>
    </recommendedName>
</protein>